<proteinExistence type="predicted"/>
<sequence>MNKNLFIFNKSKRYEVRVRNYTNEDFSDLIELQRKAFPPPFPSDLLWNNEQLTSHITKFPEGALCIQVDGKLAGSITALRTNYAGESHTWEQITSDGYITNHEDDGEVLYIVDICIDPDYRGLGLGKELMRAMYETVVYLGVKKLAGGSRMPGYKDVRDEMTIDEYYEKVVQGELNDPVVTFLMKAGRMPERLMKHYLEDEDSADCAVLMTWKNPFLT</sequence>
<organism evidence="2 3">
    <name type="scientific">Jeotgalibacillus malaysiensis</name>
    <dbReference type="NCBI Taxonomy" id="1508404"/>
    <lineage>
        <taxon>Bacteria</taxon>
        <taxon>Bacillati</taxon>
        <taxon>Bacillota</taxon>
        <taxon>Bacilli</taxon>
        <taxon>Bacillales</taxon>
        <taxon>Caryophanaceae</taxon>
        <taxon>Jeotgalibacillus</taxon>
    </lineage>
</organism>
<dbReference type="InterPro" id="IPR016181">
    <property type="entry name" value="Acyl_CoA_acyltransferase"/>
</dbReference>
<reference evidence="2 3" key="1">
    <citation type="submission" date="2014-08" db="EMBL/GenBank/DDBJ databases">
        <title>Complete genome of a marine bacteria Jeotgalibacillus malaysiensis.</title>
        <authorList>
            <person name="Yaakop A.S."/>
            <person name="Chan K.-G."/>
            <person name="Goh K.M."/>
        </authorList>
    </citation>
    <scope>NUCLEOTIDE SEQUENCE [LARGE SCALE GENOMIC DNA]</scope>
    <source>
        <strain evidence="2 3">D5</strain>
    </source>
</reference>
<keyword evidence="3" id="KW-1185">Reference proteome</keyword>
<dbReference type="BioCyc" id="JESP1508404:G14D9-10743-MONOMER"/>
<dbReference type="SUPFAM" id="SSF55729">
    <property type="entry name" value="Acyl-CoA N-acyltransferases (Nat)"/>
    <property type="match status" value="1"/>
</dbReference>
<dbReference type="Pfam" id="PF00583">
    <property type="entry name" value="Acetyltransf_1"/>
    <property type="match status" value="1"/>
</dbReference>
<evidence type="ECO:0000313" key="3">
    <source>
        <dbReference type="Proteomes" id="UP000031449"/>
    </source>
</evidence>
<dbReference type="InterPro" id="IPR000182">
    <property type="entry name" value="GNAT_dom"/>
</dbReference>
<dbReference type="CDD" id="cd04301">
    <property type="entry name" value="NAT_SF"/>
    <property type="match status" value="1"/>
</dbReference>
<dbReference type="HOGENOM" id="CLU_093119_0_0_9"/>
<dbReference type="Proteomes" id="UP000031449">
    <property type="component" value="Chromosome"/>
</dbReference>
<dbReference type="KEGG" id="jeo:JMA_14880"/>
<dbReference type="AlphaFoldDB" id="A0A0B5AKH6"/>
<dbReference type="GO" id="GO:0016747">
    <property type="term" value="F:acyltransferase activity, transferring groups other than amino-acyl groups"/>
    <property type="evidence" value="ECO:0007669"/>
    <property type="project" value="InterPro"/>
</dbReference>
<evidence type="ECO:0000313" key="2">
    <source>
        <dbReference type="EMBL" id="AJD90805.1"/>
    </source>
</evidence>
<evidence type="ECO:0000259" key="1">
    <source>
        <dbReference type="PROSITE" id="PS51186"/>
    </source>
</evidence>
<gene>
    <name evidence="2" type="ORF">JMA_14880</name>
</gene>
<dbReference type="OrthoDB" id="9811121at2"/>
<name>A0A0B5AKH6_9BACL</name>
<keyword evidence="2" id="KW-0808">Transferase</keyword>
<feature type="domain" description="N-acetyltransferase" evidence="1">
    <location>
        <begin position="16"/>
        <end position="215"/>
    </location>
</feature>
<protein>
    <submittedName>
        <fullName evidence="2">N-acetyltransferase GCN5</fullName>
    </submittedName>
</protein>
<accession>A0A0B5AKH6</accession>
<dbReference type="PROSITE" id="PS51186">
    <property type="entry name" value="GNAT"/>
    <property type="match status" value="1"/>
</dbReference>
<dbReference type="Gene3D" id="3.40.630.30">
    <property type="match status" value="1"/>
</dbReference>
<dbReference type="EMBL" id="CP009416">
    <property type="protein sequence ID" value="AJD90805.1"/>
    <property type="molecule type" value="Genomic_DNA"/>
</dbReference>